<keyword evidence="3" id="KW-1185">Reference proteome</keyword>
<evidence type="ECO:0000313" key="2">
    <source>
        <dbReference type="EMBL" id="QSZ40594.1"/>
    </source>
</evidence>
<dbReference type="CDD" id="cd04301">
    <property type="entry name" value="NAT_SF"/>
    <property type="match status" value="1"/>
</dbReference>
<dbReference type="PROSITE" id="PS51186">
    <property type="entry name" value="GNAT"/>
    <property type="match status" value="1"/>
</dbReference>
<dbReference type="Gene3D" id="3.40.630.30">
    <property type="match status" value="1"/>
</dbReference>
<protein>
    <submittedName>
        <fullName evidence="2">GNAT family N-acetyltransferase</fullName>
    </submittedName>
</protein>
<evidence type="ECO:0000259" key="1">
    <source>
        <dbReference type="PROSITE" id="PS51186"/>
    </source>
</evidence>
<evidence type="ECO:0000313" key="3">
    <source>
        <dbReference type="Proteomes" id="UP000671852"/>
    </source>
</evidence>
<reference evidence="2" key="2">
    <citation type="submission" date="2021-04" db="EMBL/GenBank/DDBJ databases">
        <title>Isolation and characterization of a novel species of the genus Sulfurimonas.</title>
        <authorList>
            <person name="Fukui M."/>
        </authorList>
    </citation>
    <scope>NUCLEOTIDE SEQUENCE</scope>
    <source>
        <strain evidence="2">H1576</strain>
    </source>
</reference>
<reference evidence="2" key="1">
    <citation type="submission" date="2019-11" db="EMBL/GenBank/DDBJ databases">
        <authorList>
            <person name="Kojima H."/>
        </authorList>
    </citation>
    <scope>NUCLEOTIDE SEQUENCE</scope>
    <source>
        <strain evidence="2">H1576</strain>
    </source>
</reference>
<gene>
    <name evidence="2" type="ORF">GJV85_00155</name>
</gene>
<sequence length="162" mass="18874">MQIKKASSTEDIASVEALAHEIWNEYYPSLITQEQVDYMLDKFQTSSAITKQIEEGYLYFLFIQNKKPFGYMSIQKQTNSFFLSKLYIQKSFRRNGFTKKALKFLKELALKQRVTSLYLTVNIGNDIAIKSYEALSFKKSGSIVQDIGNGFVMDDFRYELEF</sequence>
<dbReference type="Pfam" id="PF00583">
    <property type="entry name" value="Acetyltransf_1"/>
    <property type="match status" value="1"/>
</dbReference>
<dbReference type="KEGG" id="saqt:GJV85_00155"/>
<dbReference type="Proteomes" id="UP000671852">
    <property type="component" value="Chromosome"/>
</dbReference>
<dbReference type="AlphaFoldDB" id="A0A975AXW8"/>
<name>A0A975AXW8_9BACT</name>
<accession>A0A975AXW8</accession>
<dbReference type="EMBL" id="CP046072">
    <property type="protein sequence ID" value="QSZ40594.1"/>
    <property type="molecule type" value="Genomic_DNA"/>
</dbReference>
<dbReference type="SUPFAM" id="SSF55729">
    <property type="entry name" value="Acyl-CoA N-acyltransferases (Nat)"/>
    <property type="match status" value="1"/>
</dbReference>
<proteinExistence type="predicted"/>
<dbReference type="InterPro" id="IPR016181">
    <property type="entry name" value="Acyl_CoA_acyltransferase"/>
</dbReference>
<dbReference type="InterPro" id="IPR000182">
    <property type="entry name" value="GNAT_dom"/>
</dbReference>
<dbReference type="GO" id="GO:0016747">
    <property type="term" value="F:acyltransferase activity, transferring groups other than amino-acyl groups"/>
    <property type="evidence" value="ECO:0007669"/>
    <property type="project" value="InterPro"/>
</dbReference>
<organism evidence="2 3">
    <name type="scientific">Sulfurimonas aquatica</name>
    <dbReference type="NCBI Taxonomy" id="2672570"/>
    <lineage>
        <taxon>Bacteria</taxon>
        <taxon>Pseudomonadati</taxon>
        <taxon>Campylobacterota</taxon>
        <taxon>Epsilonproteobacteria</taxon>
        <taxon>Campylobacterales</taxon>
        <taxon>Sulfurimonadaceae</taxon>
        <taxon>Sulfurimonas</taxon>
    </lineage>
</organism>
<dbReference type="RefSeq" id="WP_207561872.1">
    <property type="nucleotide sequence ID" value="NZ_CP046072.1"/>
</dbReference>
<feature type="domain" description="N-acetyltransferase" evidence="1">
    <location>
        <begin position="1"/>
        <end position="162"/>
    </location>
</feature>